<feature type="region of interest" description="Disordered" evidence="3">
    <location>
        <begin position="49"/>
        <end position="82"/>
    </location>
</feature>
<keyword evidence="1" id="KW-1015">Disulfide bond</keyword>
<name>A0AAV4MWL9_CAEEX</name>
<dbReference type="InterPro" id="IPR035914">
    <property type="entry name" value="Sperma_CUB_dom_sf"/>
</dbReference>
<dbReference type="AlphaFoldDB" id="A0AAV4MWL9"/>
<evidence type="ECO:0000256" key="1">
    <source>
        <dbReference type="ARBA" id="ARBA00023157"/>
    </source>
</evidence>
<comment type="caution">
    <text evidence="2">Lacks conserved residue(s) required for the propagation of feature annotation.</text>
</comment>
<dbReference type="Proteomes" id="UP001054945">
    <property type="component" value="Unassembled WGS sequence"/>
</dbReference>
<feature type="compositionally biased region" description="Low complexity" evidence="3">
    <location>
        <begin position="51"/>
        <end position="82"/>
    </location>
</feature>
<reference evidence="5 6" key="1">
    <citation type="submission" date="2021-06" db="EMBL/GenBank/DDBJ databases">
        <title>Caerostris extrusa draft genome.</title>
        <authorList>
            <person name="Kono N."/>
            <person name="Arakawa K."/>
        </authorList>
    </citation>
    <scope>NUCLEOTIDE SEQUENCE [LARGE SCALE GENOMIC DNA]</scope>
</reference>
<protein>
    <recommendedName>
        <fullName evidence="4">CUB domain-containing protein</fullName>
    </recommendedName>
</protein>
<dbReference type="InterPro" id="IPR000859">
    <property type="entry name" value="CUB_dom"/>
</dbReference>
<dbReference type="SUPFAM" id="SSF49854">
    <property type="entry name" value="Spermadhesin, CUB domain"/>
    <property type="match status" value="1"/>
</dbReference>
<keyword evidence="6" id="KW-1185">Reference proteome</keyword>
<accession>A0AAV4MWL9</accession>
<evidence type="ECO:0000256" key="2">
    <source>
        <dbReference type="PROSITE-ProRule" id="PRU00059"/>
    </source>
</evidence>
<dbReference type="PROSITE" id="PS01180">
    <property type="entry name" value="CUB"/>
    <property type="match status" value="1"/>
</dbReference>
<evidence type="ECO:0000259" key="4">
    <source>
        <dbReference type="PROSITE" id="PS01180"/>
    </source>
</evidence>
<dbReference type="Gene3D" id="2.60.120.290">
    <property type="entry name" value="Spermadhesin, CUB domain"/>
    <property type="match status" value="1"/>
</dbReference>
<evidence type="ECO:0000313" key="6">
    <source>
        <dbReference type="Proteomes" id="UP001054945"/>
    </source>
</evidence>
<dbReference type="EMBL" id="BPLR01002651">
    <property type="protein sequence ID" value="GIX76143.1"/>
    <property type="molecule type" value="Genomic_DNA"/>
</dbReference>
<sequence length="82" mass="9028">MKKIWSSFILSSPAPHGHVIQLDFRETFHLEESPTCEYDWLEIRNGPHGYSPSSRSSAATSSRPCSPPRTSSCGSSSTRTTA</sequence>
<evidence type="ECO:0000313" key="5">
    <source>
        <dbReference type="EMBL" id="GIX76143.1"/>
    </source>
</evidence>
<gene>
    <name evidence="5" type="ORF">CEXT_93021</name>
</gene>
<dbReference type="Pfam" id="PF00431">
    <property type="entry name" value="CUB"/>
    <property type="match status" value="1"/>
</dbReference>
<evidence type="ECO:0000256" key="3">
    <source>
        <dbReference type="SAM" id="MobiDB-lite"/>
    </source>
</evidence>
<organism evidence="5 6">
    <name type="scientific">Caerostris extrusa</name>
    <name type="common">Bark spider</name>
    <name type="synonym">Caerostris bankana</name>
    <dbReference type="NCBI Taxonomy" id="172846"/>
    <lineage>
        <taxon>Eukaryota</taxon>
        <taxon>Metazoa</taxon>
        <taxon>Ecdysozoa</taxon>
        <taxon>Arthropoda</taxon>
        <taxon>Chelicerata</taxon>
        <taxon>Arachnida</taxon>
        <taxon>Araneae</taxon>
        <taxon>Araneomorphae</taxon>
        <taxon>Entelegynae</taxon>
        <taxon>Araneoidea</taxon>
        <taxon>Araneidae</taxon>
        <taxon>Caerostris</taxon>
    </lineage>
</organism>
<comment type="caution">
    <text evidence="5">The sequence shown here is derived from an EMBL/GenBank/DDBJ whole genome shotgun (WGS) entry which is preliminary data.</text>
</comment>
<proteinExistence type="predicted"/>
<feature type="domain" description="CUB" evidence="4">
    <location>
        <begin position="1"/>
        <end position="82"/>
    </location>
</feature>